<organism evidence="1 2">
    <name type="scientific">Saccharomonospora viridis</name>
    <dbReference type="NCBI Taxonomy" id="1852"/>
    <lineage>
        <taxon>Bacteria</taxon>
        <taxon>Bacillati</taxon>
        <taxon>Actinomycetota</taxon>
        <taxon>Actinomycetes</taxon>
        <taxon>Pseudonocardiales</taxon>
        <taxon>Pseudonocardiaceae</taxon>
        <taxon>Saccharomonospora</taxon>
    </lineage>
</organism>
<proteinExistence type="predicted"/>
<evidence type="ECO:0008006" key="3">
    <source>
        <dbReference type="Google" id="ProtNLM"/>
    </source>
</evidence>
<dbReference type="EMBL" id="JRZE01000003">
    <property type="protein sequence ID" value="KHF44468.1"/>
    <property type="molecule type" value="Genomic_DNA"/>
</dbReference>
<sequence length="91" mass="9911">MTEVTRGMAMCEVCGNEYEMTFEINTQGGGVHTFDSFECAIHRLAPICEHCGCRVIGHGVQVEGRFFCCAHCARQVSEQGHQARDAVGATS</sequence>
<evidence type="ECO:0000313" key="1">
    <source>
        <dbReference type="EMBL" id="KHF44468.1"/>
    </source>
</evidence>
<name>A0A837DC26_9PSEU</name>
<protein>
    <recommendedName>
        <fullName evidence="3">Prokaryotic metallothionein</fullName>
    </recommendedName>
</protein>
<dbReference type="AlphaFoldDB" id="A0A837DC26"/>
<gene>
    <name evidence="1" type="ORF">MINT15_13500</name>
</gene>
<reference evidence="1 2" key="1">
    <citation type="submission" date="2014-10" db="EMBL/GenBank/DDBJ databases">
        <title>Genome sequence of Micropolyspora internatus JCM3315.</title>
        <authorList>
            <person name="Shin S.-K."/>
            <person name="Yi H."/>
        </authorList>
    </citation>
    <scope>NUCLEOTIDE SEQUENCE [LARGE SCALE GENOMIC DNA]</scope>
    <source>
        <strain evidence="1 2">JCM 3315</strain>
    </source>
</reference>
<accession>A0A837DC26</accession>
<dbReference type="Proteomes" id="UP000030848">
    <property type="component" value="Unassembled WGS sequence"/>
</dbReference>
<comment type="caution">
    <text evidence="1">The sequence shown here is derived from an EMBL/GenBank/DDBJ whole genome shotgun (WGS) entry which is preliminary data.</text>
</comment>
<evidence type="ECO:0000313" key="2">
    <source>
        <dbReference type="Proteomes" id="UP000030848"/>
    </source>
</evidence>